<dbReference type="Proteomes" id="UP000533469">
    <property type="component" value="Unassembled WGS sequence"/>
</dbReference>
<comment type="caution">
    <text evidence="5">The sequence shown here is derived from an EMBL/GenBank/DDBJ whole genome shotgun (WGS) entry which is preliminary data.</text>
</comment>
<proteinExistence type="inferred from homology"/>
<organism evidence="5 6">
    <name type="scientific">Ancylobacter tetraedralis</name>
    <dbReference type="NCBI Taxonomy" id="217068"/>
    <lineage>
        <taxon>Bacteria</taxon>
        <taxon>Pseudomonadati</taxon>
        <taxon>Pseudomonadota</taxon>
        <taxon>Alphaproteobacteria</taxon>
        <taxon>Hyphomicrobiales</taxon>
        <taxon>Xanthobacteraceae</taxon>
        <taxon>Ancylobacter</taxon>
    </lineage>
</organism>
<evidence type="ECO:0000256" key="1">
    <source>
        <dbReference type="ARBA" id="ARBA00007592"/>
    </source>
</evidence>
<keyword evidence="2 3" id="KW-0456">Lyase</keyword>
<dbReference type="InterPro" id="IPR013785">
    <property type="entry name" value="Aldolase_TIM"/>
</dbReference>
<dbReference type="SUPFAM" id="SSF51569">
    <property type="entry name" value="Aldolase"/>
    <property type="match status" value="1"/>
</dbReference>
<protein>
    <submittedName>
        <fullName evidence="5">4-hydroxy-tetrahydrodipicolinate synthase</fullName>
        <ecNumber evidence="5">4.3.3.7</ecNumber>
    </submittedName>
</protein>
<gene>
    <name evidence="5" type="ORF">FHS55_004090</name>
</gene>
<feature type="active site" description="Proton donor/acceptor" evidence="4">
    <location>
        <position position="149"/>
    </location>
</feature>
<dbReference type="Pfam" id="PF00701">
    <property type="entry name" value="DHDPS"/>
    <property type="match status" value="1"/>
</dbReference>
<dbReference type="PANTHER" id="PTHR12128">
    <property type="entry name" value="DIHYDRODIPICOLINATE SYNTHASE"/>
    <property type="match status" value="1"/>
</dbReference>
<accession>A0A839ZF66</accession>
<dbReference type="InterPro" id="IPR002220">
    <property type="entry name" value="DapA-like"/>
</dbReference>
<dbReference type="PIRSF" id="PIRSF001365">
    <property type="entry name" value="DHDPS"/>
    <property type="match status" value="1"/>
</dbReference>
<dbReference type="Gene3D" id="3.20.20.70">
    <property type="entry name" value="Aldolase class I"/>
    <property type="match status" value="1"/>
</dbReference>
<evidence type="ECO:0000256" key="2">
    <source>
        <dbReference type="ARBA" id="ARBA00023239"/>
    </source>
</evidence>
<dbReference type="CDD" id="cd00408">
    <property type="entry name" value="DHDPS-like"/>
    <property type="match status" value="1"/>
</dbReference>
<dbReference type="EMBL" id="JACICD010000011">
    <property type="protein sequence ID" value="MBB3773453.1"/>
    <property type="molecule type" value="Genomic_DNA"/>
</dbReference>
<evidence type="ECO:0000256" key="4">
    <source>
        <dbReference type="PIRSR" id="PIRSR001365-1"/>
    </source>
</evidence>
<dbReference type="PANTHER" id="PTHR12128:SF66">
    <property type="entry name" value="4-HYDROXY-2-OXOGLUTARATE ALDOLASE, MITOCHONDRIAL"/>
    <property type="match status" value="1"/>
</dbReference>
<sequence length="321" mass="35661">MSRTDILKKKLEGCYVTVPTPFRDEEGFPVDEAALRTYVRFLIEGGLTADTAVFLAGGAAGDFSTMSFDERVRVAEIVIDEVAGRVPVAMGAQTTSTLELVRLAQAAQRIGADFIQVSCPFYFSHTEADFEEFVRAAAEAAPDIGLIIYNTFWNTTNISFAMVERLAQIPNVVGLKWATPRTDAMEFESVAARFSKRFTIIDNNLFFAFSAMPALGARAFEVHLCNFWPEWGLKLVREIGAGNYTEVARMLVEEAMPFYKLWVEIERDFTSGDGYLDKLCMELVGLPSSRCRPPTRDARPHYRAATLAMMRAIGTPNLVAG</sequence>
<dbReference type="SMART" id="SM01130">
    <property type="entry name" value="DHDPS"/>
    <property type="match status" value="1"/>
</dbReference>
<dbReference type="RefSeq" id="WP_183191595.1">
    <property type="nucleotide sequence ID" value="NZ_JACICD010000011.1"/>
</dbReference>
<evidence type="ECO:0000313" key="5">
    <source>
        <dbReference type="EMBL" id="MBB3773453.1"/>
    </source>
</evidence>
<dbReference type="AlphaFoldDB" id="A0A839ZF66"/>
<evidence type="ECO:0000256" key="3">
    <source>
        <dbReference type="PIRNR" id="PIRNR001365"/>
    </source>
</evidence>
<feature type="active site" description="Schiff-base intermediate with substrate" evidence="4">
    <location>
        <position position="176"/>
    </location>
</feature>
<evidence type="ECO:0000313" key="6">
    <source>
        <dbReference type="Proteomes" id="UP000533469"/>
    </source>
</evidence>
<dbReference type="GO" id="GO:0008840">
    <property type="term" value="F:4-hydroxy-tetrahydrodipicolinate synthase activity"/>
    <property type="evidence" value="ECO:0007669"/>
    <property type="project" value="UniProtKB-EC"/>
</dbReference>
<dbReference type="EC" id="4.3.3.7" evidence="5"/>
<reference evidence="5 6" key="1">
    <citation type="submission" date="2020-08" db="EMBL/GenBank/DDBJ databases">
        <title>Genomic Encyclopedia of Type Strains, Phase IV (KMG-IV): sequencing the most valuable type-strain genomes for metagenomic binning, comparative biology and taxonomic classification.</title>
        <authorList>
            <person name="Goeker M."/>
        </authorList>
    </citation>
    <scope>NUCLEOTIDE SEQUENCE [LARGE SCALE GENOMIC DNA]</scope>
    <source>
        <strain evidence="5 6">DSM 5895</strain>
    </source>
</reference>
<keyword evidence="6" id="KW-1185">Reference proteome</keyword>
<name>A0A839ZF66_9HYPH</name>
<comment type="similarity">
    <text evidence="1 3">Belongs to the DapA family.</text>
</comment>